<dbReference type="VEuPathDB" id="CryptoDB:Vbra_8047"/>
<evidence type="ECO:0000313" key="2">
    <source>
        <dbReference type="EMBL" id="CEL99739.1"/>
    </source>
</evidence>
<evidence type="ECO:0000313" key="3">
    <source>
        <dbReference type="Proteomes" id="UP000041254"/>
    </source>
</evidence>
<gene>
    <name evidence="2" type="ORF">Vbra_8047</name>
</gene>
<accession>A0A0G4EQ55</accession>
<sequence length="145" mass="16321">MWVSYSLRLCISASVHGSAYRDLLRLVGNMINLIVLIRKDRYVFGAYTSERLQPPAHTTTSNVYRTAVWFFSVIGHFESSCASESPLWSVAWGLSSTDRCRNSSIPCSLRLWEREALNFLVGNRRASLESLYRATVHGGGFAVLL</sequence>
<proteinExistence type="predicted"/>
<dbReference type="AlphaFoldDB" id="A0A0G4EQ55"/>
<dbReference type="InParanoid" id="A0A0G4EQ55"/>
<dbReference type="Proteomes" id="UP000041254">
    <property type="component" value="Unassembled WGS sequence"/>
</dbReference>
<evidence type="ECO:0000259" key="1">
    <source>
        <dbReference type="Pfam" id="PF07534"/>
    </source>
</evidence>
<dbReference type="Pfam" id="PF07534">
    <property type="entry name" value="TLD"/>
    <property type="match status" value="1"/>
</dbReference>
<name>A0A0G4EQ55_VITBC</name>
<dbReference type="PhylomeDB" id="A0A0G4EQ55"/>
<organism evidence="2 3">
    <name type="scientific">Vitrella brassicaformis (strain CCMP3155)</name>
    <dbReference type="NCBI Taxonomy" id="1169540"/>
    <lineage>
        <taxon>Eukaryota</taxon>
        <taxon>Sar</taxon>
        <taxon>Alveolata</taxon>
        <taxon>Colpodellida</taxon>
        <taxon>Vitrellaceae</taxon>
        <taxon>Vitrella</taxon>
    </lineage>
</organism>
<dbReference type="InterPro" id="IPR006571">
    <property type="entry name" value="TLDc_dom"/>
</dbReference>
<keyword evidence="3" id="KW-1185">Reference proteome</keyword>
<dbReference type="EMBL" id="CDMY01000287">
    <property type="protein sequence ID" value="CEL99739.1"/>
    <property type="molecule type" value="Genomic_DNA"/>
</dbReference>
<feature type="domain" description="TLDc" evidence="1">
    <location>
        <begin position="6"/>
        <end position="56"/>
    </location>
</feature>
<protein>
    <recommendedName>
        <fullName evidence="1">TLDc domain-containing protein</fullName>
    </recommendedName>
</protein>
<reference evidence="2 3" key="1">
    <citation type="submission" date="2014-11" db="EMBL/GenBank/DDBJ databases">
        <authorList>
            <person name="Zhu J."/>
            <person name="Qi W."/>
            <person name="Song R."/>
        </authorList>
    </citation>
    <scope>NUCLEOTIDE SEQUENCE [LARGE SCALE GENOMIC DNA]</scope>
</reference>